<sequence>MNEEKERLIEKIVERELDMFLSTPNEGGTSVCQTRPNSFRVMRWMNHCTHDIATLESYLNDLEEAAVAGRNFMIEKYARMDDRLPPLSTSPLLDEITDMEIHFLQEAARRYPHAINVNCDSMFRRYFRCELETLSDRTLTLYAEEMRRAVQEGRNTAVERYDNLWRKLGEVSLEAYEKKLAARQ</sequence>
<gene>
    <name evidence="1" type="ORF">K8W16_04905</name>
</gene>
<dbReference type="InterPro" id="IPR025191">
    <property type="entry name" value="DUF4125"/>
</dbReference>
<evidence type="ECO:0000313" key="2">
    <source>
        <dbReference type="Proteomes" id="UP000698963"/>
    </source>
</evidence>
<evidence type="ECO:0000313" key="1">
    <source>
        <dbReference type="EMBL" id="HJD96965.1"/>
    </source>
</evidence>
<comment type="caution">
    <text evidence="1">The sequence shown here is derived from an EMBL/GenBank/DDBJ whole genome shotgun (WGS) entry which is preliminary data.</text>
</comment>
<dbReference type="AlphaFoldDB" id="A0A921DQV7"/>
<dbReference type="RefSeq" id="WP_304121643.1">
    <property type="nucleotide sequence ID" value="NZ_DYZA01000090.1"/>
</dbReference>
<name>A0A921DQV7_9BACT</name>
<reference evidence="1" key="1">
    <citation type="journal article" date="2021" name="PeerJ">
        <title>Extensive microbial diversity within the chicken gut microbiome revealed by metagenomics and culture.</title>
        <authorList>
            <person name="Gilroy R."/>
            <person name="Ravi A."/>
            <person name="Getino M."/>
            <person name="Pursley I."/>
            <person name="Horton D.L."/>
            <person name="Alikhan N.F."/>
            <person name="Baker D."/>
            <person name="Gharbi K."/>
            <person name="Hall N."/>
            <person name="Watson M."/>
            <person name="Adriaenssens E.M."/>
            <person name="Foster-Nyarko E."/>
            <person name="Jarju S."/>
            <person name="Secka A."/>
            <person name="Antonio M."/>
            <person name="Oren A."/>
            <person name="Chaudhuri R.R."/>
            <person name="La Ragione R."/>
            <person name="Hildebrand F."/>
            <person name="Pallen M.J."/>
        </authorList>
    </citation>
    <scope>NUCLEOTIDE SEQUENCE</scope>
    <source>
        <strain evidence="1">ChiGjej2B2-19336</strain>
    </source>
</reference>
<reference evidence="1" key="2">
    <citation type="submission" date="2021-09" db="EMBL/GenBank/DDBJ databases">
        <authorList>
            <person name="Gilroy R."/>
        </authorList>
    </citation>
    <scope>NUCLEOTIDE SEQUENCE</scope>
    <source>
        <strain evidence="1">ChiGjej2B2-19336</strain>
    </source>
</reference>
<proteinExistence type="predicted"/>
<protein>
    <submittedName>
        <fullName evidence="1">DUF4125 family protein</fullName>
    </submittedName>
</protein>
<dbReference type="Pfam" id="PF13526">
    <property type="entry name" value="DUF4125"/>
    <property type="match status" value="1"/>
</dbReference>
<organism evidence="1 2">
    <name type="scientific">Mailhella massiliensis</name>
    <dbReference type="NCBI Taxonomy" id="1903261"/>
    <lineage>
        <taxon>Bacteria</taxon>
        <taxon>Pseudomonadati</taxon>
        <taxon>Thermodesulfobacteriota</taxon>
        <taxon>Desulfovibrionia</taxon>
        <taxon>Desulfovibrionales</taxon>
        <taxon>Desulfovibrionaceae</taxon>
        <taxon>Mailhella</taxon>
    </lineage>
</organism>
<dbReference type="Proteomes" id="UP000698963">
    <property type="component" value="Unassembled WGS sequence"/>
</dbReference>
<accession>A0A921DQV7</accession>
<dbReference type="EMBL" id="DYZA01000090">
    <property type="protein sequence ID" value="HJD96965.1"/>
    <property type="molecule type" value="Genomic_DNA"/>
</dbReference>